<gene>
    <name evidence="1" type="ORF">DI623_16225</name>
</gene>
<sequence length="118" mass="13076">MTGNVAGVPASRATALDYMERALAILRTLDGNSAKSVEHLVEAIDAAMPAPLAKMTADETELTWQMSYVAQRVFQLHNKYEMTFEQIAQRLGITADQAREHLDYVEMIINAPPPTKDV</sequence>
<name>A0A2W5BTL2_9SPHN</name>
<comment type="caution">
    <text evidence="1">The sequence shown here is derived from an EMBL/GenBank/DDBJ whole genome shotgun (WGS) entry which is preliminary data.</text>
</comment>
<proteinExistence type="predicted"/>
<accession>A0A2W5BTL2</accession>
<reference evidence="1 2" key="1">
    <citation type="submission" date="2017-08" db="EMBL/GenBank/DDBJ databases">
        <title>Infants hospitalized years apart are colonized by the same room-sourced microbial strains.</title>
        <authorList>
            <person name="Brooks B."/>
            <person name="Olm M.R."/>
            <person name="Firek B.A."/>
            <person name="Baker R."/>
            <person name="Thomas B.C."/>
            <person name="Morowitz M.J."/>
            <person name="Banfield J.F."/>
        </authorList>
    </citation>
    <scope>NUCLEOTIDE SEQUENCE [LARGE SCALE GENOMIC DNA]</scope>
    <source>
        <strain evidence="1">S2_018_000_R2_101</strain>
    </source>
</reference>
<dbReference type="AlphaFoldDB" id="A0A2W5BTL2"/>
<dbReference type="Proteomes" id="UP000249066">
    <property type="component" value="Unassembled WGS sequence"/>
</dbReference>
<organism evidence="1 2">
    <name type="scientific">Sphingomonas sanxanigenens</name>
    <dbReference type="NCBI Taxonomy" id="397260"/>
    <lineage>
        <taxon>Bacteria</taxon>
        <taxon>Pseudomonadati</taxon>
        <taxon>Pseudomonadota</taxon>
        <taxon>Alphaproteobacteria</taxon>
        <taxon>Sphingomonadales</taxon>
        <taxon>Sphingomonadaceae</taxon>
        <taxon>Sphingomonas</taxon>
    </lineage>
</organism>
<protein>
    <recommendedName>
        <fullName evidence="3">RNA polymerase sigma factor 70 region 4 type 2 domain-containing protein</fullName>
    </recommendedName>
</protein>
<evidence type="ECO:0000313" key="2">
    <source>
        <dbReference type="Proteomes" id="UP000249066"/>
    </source>
</evidence>
<evidence type="ECO:0008006" key="3">
    <source>
        <dbReference type="Google" id="ProtNLM"/>
    </source>
</evidence>
<evidence type="ECO:0000313" key="1">
    <source>
        <dbReference type="EMBL" id="PZO86531.1"/>
    </source>
</evidence>
<dbReference type="EMBL" id="QFNN01000195">
    <property type="protein sequence ID" value="PZO86531.1"/>
    <property type="molecule type" value="Genomic_DNA"/>
</dbReference>